<dbReference type="EMBL" id="JAACJM010000014">
    <property type="protein sequence ID" value="KAF5368820.1"/>
    <property type="molecule type" value="Genomic_DNA"/>
</dbReference>
<organism evidence="4 5">
    <name type="scientific">Tetrapyrgos nigripes</name>
    <dbReference type="NCBI Taxonomy" id="182062"/>
    <lineage>
        <taxon>Eukaryota</taxon>
        <taxon>Fungi</taxon>
        <taxon>Dikarya</taxon>
        <taxon>Basidiomycota</taxon>
        <taxon>Agaricomycotina</taxon>
        <taxon>Agaricomycetes</taxon>
        <taxon>Agaricomycetidae</taxon>
        <taxon>Agaricales</taxon>
        <taxon>Marasmiineae</taxon>
        <taxon>Marasmiaceae</taxon>
        <taxon>Tetrapyrgos</taxon>
    </lineage>
</organism>
<reference evidence="4 5" key="1">
    <citation type="journal article" date="2020" name="ISME J.">
        <title>Uncovering the hidden diversity of litter-decomposition mechanisms in mushroom-forming fungi.</title>
        <authorList>
            <person name="Floudas D."/>
            <person name="Bentzer J."/>
            <person name="Ahren D."/>
            <person name="Johansson T."/>
            <person name="Persson P."/>
            <person name="Tunlid A."/>
        </authorList>
    </citation>
    <scope>NUCLEOTIDE SEQUENCE [LARGE SCALE GENOMIC DNA]</scope>
    <source>
        <strain evidence="4 5">CBS 291.85</strain>
    </source>
</reference>
<dbReference type="PANTHER" id="PTHR43329">
    <property type="entry name" value="EPOXIDE HYDROLASE"/>
    <property type="match status" value="1"/>
</dbReference>
<dbReference type="PRINTS" id="PR00412">
    <property type="entry name" value="EPOXHYDRLASE"/>
</dbReference>
<comment type="similarity">
    <text evidence="2">Belongs to the AB hydrolase superfamily. Epoxide hydrolase family.</text>
</comment>
<keyword evidence="5" id="KW-1185">Reference proteome</keyword>
<evidence type="ECO:0000259" key="3">
    <source>
        <dbReference type="Pfam" id="PF00561"/>
    </source>
</evidence>
<dbReference type="InterPro" id="IPR000073">
    <property type="entry name" value="AB_hydrolase_1"/>
</dbReference>
<proteinExistence type="inferred from homology"/>
<dbReference type="OrthoDB" id="6431331at2759"/>
<dbReference type="GO" id="GO:0016787">
    <property type="term" value="F:hydrolase activity"/>
    <property type="evidence" value="ECO:0007669"/>
    <property type="project" value="UniProtKB-KW"/>
</dbReference>
<dbReference type="Gene3D" id="3.40.50.1820">
    <property type="entry name" value="alpha/beta hydrolase"/>
    <property type="match status" value="1"/>
</dbReference>
<dbReference type="SUPFAM" id="SSF53474">
    <property type="entry name" value="alpha/beta-Hydrolases"/>
    <property type="match status" value="1"/>
</dbReference>
<gene>
    <name evidence="4" type="ORF">D9758_002966</name>
</gene>
<dbReference type="AlphaFoldDB" id="A0A8H5GQC2"/>
<keyword evidence="1" id="KW-0378">Hydrolase</keyword>
<dbReference type="Pfam" id="PF00561">
    <property type="entry name" value="Abhydrolase_1"/>
    <property type="match status" value="1"/>
</dbReference>
<evidence type="ECO:0000313" key="5">
    <source>
        <dbReference type="Proteomes" id="UP000559256"/>
    </source>
</evidence>
<dbReference type="InterPro" id="IPR000639">
    <property type="entry name" value="Epox_hydrolase-like"/>
</dbReference>
<dbReference type="InterPro" id="IPR029058">
    <property type="entry name" value="AB_hydrolase_fold"/>
</dbReference>
<sequence>MPDEPAVSPLPSGIRSRHLALHDLNLHILESSPEINPRPGSSKPHLIILLHGFPELSFSWRKVMPPLSQAGYYVVAPDHRGIGRTTSVNSPAGQISFDDDLTPFCMLSLVKDVVSIVYALDYDHVTALVGHDFGSLLAGYCALIRPDIFRSVVMMSAPFPGSPTLRIKSSPSHLSLGEMAARLQDQLATLIPPRKHYTMYYSTRDANAHLLRPPQGLRTFFREYYHAKSADWVANSPHPLPSASASALAELPHYYIMLRDQTMPEAVMNVRHLHEGVPAWLTDEELSVYVTEYSRTGFQGGLNWYRCATDAKWSSELEVFSGKRIAVPAMFISGEKDWGTYQSPGVAESMKERVCERMEDEDFVLIEGAGHWVQQEKSDAVVENLLRFLGKVEDSFMKGDQTNPPI</sequence>
<dbReference type="Proteomes" id="UP000559256">
    <property type="component" value="Unassembled WGS sequence"/>
</dbReference>
<comment type="caution">
    <text evidence="4">The sequence shown here is derived from an EMBL/GenBank/DDBJ whole genome shotgun (WGS) entry which is preliminary data.</text>
</comment>
<feature type="domain" description="AB hydrolase-1" evidence="3">
    <location>
        <begin position="46"/>
        <end position="377"/>
    </location>
</feature>
<evidence type="ECO:0000256" key="1">
    <source>
        <dbReference type="ARBA" id="ARBA00022801"/>
    </source>
</evidence>
<evidence type="ECO:0000313" key="4">
    <source>
        <dbReference type="EMBL" id="KAF5368820.1"/>
    </source>
</evidence>
<evidence type="ECO:0000256" key="2">
    <source>
        <dbReference type="ARBA" id="ARBA00038334"/>
    </source>
</evidence>
<accession>A0A8H5GQC2</accession>
<protein>
    <recommendedName>
        <fullName evidence="3">AB hydrolase-1 domain-containing protein</fullName>
    </recommendedName>
</protein>
<name>A0A8H5GQC2_9AGAR</name>